<evidence type="ECO:0000256" key="1">
    <source>
        <dbReference type="SAM" id="MobiDB-lite"/>
    </source>
</evidence>
<dbReference type="AlphaFoldDB" id="A0A8K0PGM3"/>
<evidence type="ECO:0000313" key="3">
    <source>
        <dbReference type="EMBL" id="KAG8624719.1"/>
    </source>
</evidence>
<sequence>MVTTRQTLALLALVAHIYALPANSLARRALDDGGCTACISQPAPSSKDDMGMFGPIDQSMVQRSTPAGGMTTGEGKDTLYWKRQSGGEQYSGQTGESSWDPQAAKSEELKAKNDYANSMVEGQVESAMMAKAGQIMPFAMAQAGLRKRAGPQDGQTDGGVYDVERLSMNKEAHVASLKSTMDADEMPPYDPATDPSQAMVDPAMVTDPSQATGTLYRKRQFDDFGIIGPPAPETPGGVVDVERLSMNKEAHVASLKATMDQDEMPPPPPLGLEDAGAALTPTTQAIKRDDSYYPELPDSKDLYQQQLTDTKLGAKLTAQQYKAMYGETPKAPDQNSGATTTGTALMYGQDMRKRQEPMTEEQKNCVENSKQLMASGGWAGKGSPCDSLFPERQQFMKRHHDDESQ</sequence>
<dbReference type="OrthoDB" id="10293767at2759"/>
<evidence type="ECO:0000313" key="4">
    <source>
        <dbReference type="Proteomes" id="UP000809789"/>
    </source>
</evidence>
<reference evidence="3" key="1">
    <citation type="submission" date="2021-07" db="EMBL/GenBank/DDBJ databases">
        <title>Elsinoe batatas strain:CRI-CJ2 Genome sequencing and assembly.</title>
        <authorList>
            <person name="Huang L."/>
        </authorList>
    </citation>
    <scope>NUCLEOTIDE SEQUENCE</scope>
    <source>
        <strain evidence="3">CRI-CJ2</strain>
    </source>
</reference>
<evidence type="ECO:0000256" key="2">
    <source>
        <dbReference type="SAM" id="SignalP"/>
    </source>
</evidence>
<comment type="caution">
    <text evidence="3">The sequence shown here is derived from an EMBL/GenBank/DDBJ whole genome shotgun (WGS) entry which is preliminary data.</text>
</comment>
<protein>
    <submittedName>
        <fullName evidence="3">Uncharacterized protein</fullName>
    </submittedName>
</protein>
<dbReference type="EMBL" id="JAESVG020000009">
    <property type="protein sequence ID" value="KAG8624719.1"/>
    <property type="molecule type" value="Genomic_DNA"/>
</dbReference>
<feature type="signal peptide" evidence="2">
    <location>
        <begin position="1"/>
        <end position="19"/>
    </location>
</feature>
<keyword evidence="4" id="KW-1185">Reference proteome</keyword>
<keyword evidence="2" id="KW-0732">Signal</keyword>
<accession>A0A8K0PGM3</accession>
<gene>
    <name evidence="3" type="ORF">KVT40_007786</name>
</gene>
<organism evidence="3 4">
    <name type="scientific">Elsinoe batatas</name>
    <dbReference type="NCBI Taxonomy" id="2601811"/>
    <lineage>
        <taxon>Eukaryota</taxon>
        <taxon>Fungi</taxon>
        <taxon>Dikarya</taxon>
        <taxon>Ascomycota</taxon>
        <taxon>Pezizomycotina</taxon>
        <taxon>Dothideomycetes</taxon>
        <taxon>Dothideomycetidae</taxon>
        <taxon>Myriangiales</taxon>
        <taxon>Elsinoaceae</taxon>
        <taxon>Elsinoe</taxon>
    </lineage>
</organism>
<dbReference type="Proteomes" id="UP000809789">
    <property type="component" value="Unassembled WGS sequence"/>
</dbReference>
<feature type="region of interest" description="Disordered" evidence="1">
    <location>
        <begin position="375"/>
        <end position="405"/>
    </location>
</feature>
<feature type="chain" id="PRO_5035455159" evidence="2">
    <location>
        <begin position="20"/>
        <end position="405"/>
    </location>
</feature>
<name>A0A8K0PGM3_9PEZI</name>
<proteinExistence type="predicted"/>